<evidence type="ECO:0000259" key="3">
    <source>
        <dbReference type="Pfam" id="PF17829"/>
    </source>
</evidence>
<dbReference type="OrthoDB" id="8727830at2"/>
<dbReference type="GO" id="GO:0005975">
    <property type="term" value="P:carbohydrate metabolic process"/>
    <property type="evidence" value="ECO:0007669"/>
    <property type="project" value="UniProtKB-ARBA"/>
</dbReference>
<dbReference type="GO" id="GO:0016787">
    <property type="term" value="F:hydrolase activity"/>
    <property type="evidence" value="ECO:0007669"/>
    <property type="project" value="UniProtKB-KW"/>
</dbReference>
<sequence length="934" mass="104681">MYRFVRFVFCLLVFSFADVTFGEQEQALPLLVPDKPLRSFVPSGEASIVHTALGILGGDMEKLGHRKPEAVAAVQDAGFFVGTLGRSDEVDAFMKRYGWDDSRLKGQWEAFEIRVIQADKAPVLAVIGSDARGTAYGVLELSRLMGVSPWEWWADVAPRPIVRFDLPAGFSMFRKPSVAYRGIFLNDEDWGLQPWSSSTFEPAARGVIGPKTYGRIFELLLRLRANTVWPAMHETTVPFYCVPGNKEMADKYGIVVGTSHCEPLMRNNAGEWKRANFGAFNYFTNKDNILSYWAERLQAVGKSENFYTIGMRGVHDGPMLGVKGTAQYKDALNEVIGVQRSLLKQYVDQDMSKVPQAFVPYKEVLNVYNAGLAVPEDVTLVWCDDNHGYITRLSNAEERKRSGGAGLYYHLSYWGSPHDYLWLATTQPGLVYNQLRQAWDYGSRRLWIFNVGDIKPAEYLMELGLDMAWDIDSVTPETIAGHAERYWARELGQDCAQPVAAAMKEYYRLSGIRRPEFMGWSRVEEQSRMGGTEFASNHFGDQVQARLDEWQDLAGQVREIEQRIPADRKDAFFQLVKYPVLASDAMNRKFLYARKAHDCAGLNLPAADEYARLSRQALEDIRSLTRTYNEEISGGKWNRMMDMAPRKLPVFAQPQLPAPVSVSSRAQGAIVLLDGYEKPLKASVPHTVDLVQSIKNEAVMSLYAGTGESPSWSVARKPDWLAVREMPLPIMSGKRLVLEADWGKVQSDTEGVAMLQIGDATYEVAVSAKRAGERPHVEAGGVVAWNACEYESGASRSVVPVPLLGHSMNAVMMYGEEPGEAVYRFTTTSSGDAVLRLFALPTHPLNGGDLRYRVFVDGREVATVDIKTSFHSEEWERNVLRQQSVRAIPIVIDRPGDHTVSVKALDMGIVLDQLMLDFQPDRPFYHVPVPASRK</sequence>
<dbReference type="AlphaFoldDB" id="A0A1H6M409"/>
<dbReference type="EMBL" id="LT629973">
    <property type="protein sequence ID" value="SEH96044.1"/>
    <property type="molecule type" value="Genomic_DNA"/>
</dbReference>
<dbReference type="InterPro" id="IPR031924">
    <property type="entry name" value="GH115"/>
</dbReference>
<dbReference type="Gene3D" id="3.30.379.10">
    <property type="entry name" value="Chitobiase/beta-hexosaminidase domain 2-like"/>
    <property type="match status" value="1"/>
</dbReference>
<dbReference type="InterPro" id="IPR041437">
    <property type="entry name" value="GH115_C"/>
</dbReference>
<dbReference type="KEGG" id="agl:PYTT_2102"/>
<gene>
    <name evidence="4" type="ORF">PYTT_2102</name>
</gene>
<feature type="signal peptide" evidence="2">
    <location>
        <begin position="1"/>
        <end position="17"/>
    </location>
</feature>
<reference evidence="5" key="1">
    <citation type="submission" date="2016-09" db="EMBL/GenBank/DDBJ databases">
        <authorList>
            <person name="Koehorst J."/>
        </authorList>
    </citation>
    <scope>NUCLEOTIDE SEQUENCE [LARGE SCALE GENOMIC DNA]</scope>
</reference>
<dbReference type="Gene3D" id="2.60.120.1620">
    <property type="match status" value="1"/>
</dbReference>
<feature type="chain" id="PRO_5009604566" evidence="2">
    <location>
        <begin position="18"/>
        <end position="934"/>
    </location>
</feature>
<dbReference type="Proteomes" id="UP000176204">
    <property type="component" value="Chromosome I"/>
</dbReference>
<evidence type="ECO:0000256" key="1">
    <source>
        <dbReference type="ARBA" id="ARBA00022801"/>
    </source>
</evidence>
<evidence type="ECO:0000256" key="2">
    <source>
        <dbReference type="SAM" id="SignalP"/>
    </source>
</evidence>
<proteinExistence type="predicted"/>
<keyword evidence="2" id="KW-0732">Signal</keyword>
<evidence type="ECO:0000313" key="5">
    <source>
        <dbReference type="Proteomes" id="UP000176204"/>
    </source>
</evidence>
<accession>A0A1H6M409</accession>
<dbReference type="PANTHER" id="PTHR37842">
    <property type="match status" value="1"/>
</dbReference>
<dbReference type="PANTHER" id="PTHR37842:SF2">
    <property type="entry name" value="GYLCOSYL HYDROLASE 115 C-TERMINAL DOMAIN-CONTAINING PROTEIN"/>
    <property type="match status" value="1"/>
</dbReference>
<dbReference type="Pfam" id="PF17829">
    <property type="entry name" value="GH115_C"/>
    <property type="match status" value="1"/>
</dbReference>
<dbReference type="Gene3D" id="1.20.58.2150">
    <property type="match status" value="1"/>
</dbReference>
<dbReference type="InterPro" id="IPR042301">
    <property type="entry name" value="GH115_sf"/>
</dbReference>
<evidence type="ECO:0000313" key="4">
    <source>
        <dbReference type="EMBL" id="SEH96044.1"/>
    </source>
</evidence>
<organism evidence="4 5">
    <name type="scientific">Akkermansia glycaniphila</name>
    <dbReference type="NCBI Taxonomy" id="1679444"/>
    <lineage>
        <taxon>Bacteria</taxon>
        <taxon>Pseudomonadati</taxon>
        <taxon>Verrucomicrobiota</taxon>
        <taxon>Verrucomicrobiia</taxon>
        <taxon>Verrucomicrobiales</taxon>
        <taxon>Akkermansiaceae</taxon>
        <taxon>Akkermansia</taxon>
    </lineage>
</organism>
<keyword evidence="1 4" id="KW-0378">Hydrolase</keyword>
<dbReference type="STRING" id="1679444.PYTT_2102"/>
<feature type="domain" description="Gylcosyl hydrolase 115 C-terminal" evidence="3">
    <location>
        <begin position="776"/>
        <end position="923"/>
    </location>
</feature>
<dbReference type="Pfam" id="PF15979">
    <property type="entry name" value="Glyco_hydro_115"/>
    <property type="match status" value="1"/>
</dbReference>
<protein>
    <submittedName>
        <fullName evidence="4">Glycosyl hydrolase family 115</fullName>
    </submittedName>
</protein>
<keyword evidence="5" id="KW-1185">Reference proteome</keyword>
<name>A0A1H6M409_9BACT</name>
<dbReference type="Gene3D" id="3.20.20.520">
    <property type="entry name" value="Glycosyl hydrolase family 115"/>
    <property type="match status" value="1"/>
</dbReference>
<dbReference type="InterPro" id="IPR029018">
    <property type="entry name" value="Hex-like_dom2"/>
</dbReference>
<dbReference type="SUPFAM" id="SSF55545">
    <property type="entry name" value="beta-N-acetylhexosaminidase-like domain"/>
    <property type="match status" value="1"/>
</dbReference>